<protein>
    <recommendedName>
        <fullName evidence="4">DUF3256 family protein</fullName>
    </recommendedName>
</protein>
<accession>A0A9R1CX74</accession>
<evidence type="ECO:0000313" key="2">
    <source>
        <dbReference type="EMBL" id="GJG57795.1"/>
    </source>
</evidence>
<evidence type="ECO:0000256" key="1">
    <source>
        <dbReference type="SAM" id="SignalP"/>
    </source>
</evidence>
<dbReference type="InterPro" id="IPR021670">
    <property type="entry name" value="DUF3256"/>
</dbReference>
<dbReference type="SUPFAM" id="SSF160925">
    <property type="entry name" value="PG1388-like"/>
    <property type="match status" value="1"/>
</dbReference>
<reference evidence="2" key="1">
    <citation type="journal article" date="2022" name="Int. J. Syst. Evol. Microbiol.">
        <title>Prevotella lacticifex sp. nov., isolated from the rumen of cows.</title>
        <authorList>
            <person name="Shinkai T."/>
            <person name="Ikeyama N."/>
            <person name="Kumagai M."/>
            <person name="Ohmori H."/>
            <person name="Sakamoto M."/>
            <person name="Ohkuma M."/>
            <person name="Mitsumori M."/>
        </authorList>
    </citation>
    <scope>NUCLEOTIDE SEQUENCE</scope>
    <source>
        <strain evidence="2">R5076</strain>
    </source>
</reference>
<organism evidence="2 3">
    <name type="scientific">Prevotella lacticifex</name>
    <dbReference type="NCBI Taxonomy" id="2854755"/>
    <lineage>
        <taxon>Bacteria</taxon>
        <taxon>Pseudomonadati</taxon>
        <taxon>Bacteroidota</taxon>
        <taxon>Bacteroidia</taxon>
        <taxon>Bacteroidales</taxon>
        <taxon>Prevotellaceae</taxon>
        <taxon>Prevotella</taxon>
    </lineage>
</organism>
<dbReference type="Pfam" id="PF11644">
    <property type="entry name" value="DUF3256"/>
    <property type="match status" value="1"/>
</dbReference>
<sequence length="209" mass="23000">MKKIITVITVLIAATALAAAQNKMVGLFNTMPASWLTYLDASERQSLADSANAKGKAVVVNNLGDSTAIEAVGSNYLRLKCNKAHTMEMMLLMRTAEKDSVVCLVSTYKGPAKESTVAFFDTRWNRLSDNLAPTVTAQQLLQKPDTMTDADFKSLVENLDPQLVAASVSPKEQTLTYTVSIPEVPKDKIKQLKGILLQRKFKWNGEKFN</sequence>
<keyword evidence="3" id="KW-1185">Reference proteome</keyword>
<dbReference type="GeneID" id="72468697"/>
<evidence type="ECO:0008006" key="4">
    <source>
        <dbReference type="Google" id="ProtNLM"/>
    </source>
</evidence>
<name>A0A9R1CX74_9BACT</name>
<dbReference type="RefSeq" id="WP_223928264.1">
    <property type="nucleotide sequence ID" value="NZ_BPTU01000004.1"/>
</dbReference>
<feature type="chain" id="PRO_5040423023" description="DUF3256 family protein" evidence="1">
    <location>
        <begin position="19"/>
        <end position="209"/>
    </location>
</feature>
<dbReference type="AlphaFoldDB" id="A0A9R1CX74"/>
<dbReference type="EMBL" id="BPUB01000001">
    <property type="protein sequence ID" value="GJG57795.1"/>
    <property type="molecule type" value="Genomic_DNA"/>
</dbReference>
<proteinExistence type="predicted"/>
<dbReference type="Proteomes" id="UP000825483">
    <property type="component" value="Unassembled WGS sequence"/>
</dbReference>
<gene>
    <name evidence="2" type="ORF">PRLR5076_06460</name>
</gene>
<comment type="caution">
    <text evidence="2">The sequence shown here is derived from an EMBL/GenBank/DDBJ whole genome shotgun (WGS) entry which is preliminary data.</text>
</comment>
<evidence type="ECO:0000313" key="3">
    <source>
        <dbReference type="Proteomes" id="UP000825483"/>
    </source>
</evidence>
<keyword evidence="1" id="KW-0732">Signal</keyword>
<feature type="signal peptide" evidence="1">
    <location>
        <begin position="1"/>
        <end position="18"/>
    </location>
</feature>